<dbReference type="AlphaFoldDB" id="A0A7R9AGS8"/>
<feature type="region of interest" description="Disordered" evidence="1">
    <location>
        <begin position="147"/>
        <end position="172"/>
    </location>
</feature>
<name>A0A7R9AGS8_9CRUS</name>
<dbReference type="Proteomes" id="UP000677054">
    <property type="component" value="Unassembled WGS sequence"/>
</dbReference>
<reference evidence="2" key="1">
    <citation type="submission" date="2020-11" db="EMBL/GenBank/DDBJ databases">
        <authorList>
            <person name="Tran Van P."/>
        </authorList>
    </citation>
    <scope>NUCLEOTIDE SEQUENCE</scope>
</reference>
<evidence type="ECO:0000313" key="2">
    <source>
        <dbReference type="EMBL" id="CAD7253891.1"/>
    </source>
</evidence>
<gene>
    <name evidence="2" type="ORF">DSTB1V02_LOCUS13637</name>
</gene>
<sequence>MVTPDLVQLLIENGWLHRERACPKFGEHVIIMNASKISDGVTFRCRRTSSSTRTSGSKKKQKKTRCDEFVSVRKDSSFQNSNVCIKECIWKGERIGGEGKIVELDESKFSRRKYHQATTSRVNGFLAAWSEEQEGVSSFPSRRGIQRRYSASFESGENPEEDTDDDSSSTDL</sequence>
<dbReference type="EMBL" id="CAJPEV010006993">
    <property type="protein sequence ID" value="CAG0904510.1"/>
    <property type="molecule type" value="Genomic_DNA"/>
</dbReference>
<evidence type="ECO:0000313" key="3">
    <source>
        <dbReference type="Proteomes" id="UP000677054"/>
    </source>
</evidence>
<feature type="compositionally biased region" description="Acidic residues" evidence="1">
    <location>
        <begin position="157"/>
        <end position="172"/>
    </location>
</feature>
<evidence type="ECO:0000256" key="1">
    <source>
        <dbReference type="SAM" id="MobiDB-lite"/>
    </source>
</evidence>
<dbReference type="OrthoDB" id="424490at2759"/>
<keyword evidence="3" id="KW-1185">Reference proteome</keyword>
<proteinExistence type="predicted"/>
<protein>
    <submittedName>
        <fullName evidence="2">Uncharacterized protein</fullName>
    </submittedName>
</protein>
<organism evidence="2">
    <name type="scientific">Darwinula stevensoni</name>
    <dbReference type="NCBI Taxonomy" id="69355"/>
    <lineage>
        <taxon>Eukaryota</taxon>
        <taxon>Metazoa</taxon>
        <taxon>Ecdysozoa</taxon>
        <taxon>Arthropoda</taxon>
        <taxon>Crustacea</taxon>
        <taxon>Oligostraca</taxon>
        <taxon>Ostracoda</taxon>
        <taxon>Podocopa</taxon>
        <taxon>Podocopida</taxon>
        <taxon>Darwinulocopina</taxon>
        <taxon>Darwinuloidea</taxon>
        <taxon>Darwinulidae</taxon>
        <taxon>Darwinula</taxon>
    </lineage>
</organism>
<dbReference type="EMBL" id="LR906510">
    <property type="protein sequence ID" value="CAD7253891.1"/>
    <property type="molecule type" value="Genomic_DNA"/>
</dbReference>
<accession>A0A7R9AGS8</accession>